<reference evidence="2 3" key="1">
    <citation type="journal article" date="2014" name="PLoS Genet.">
        <title>The Genome of Spironucleus salmonicida Highlights a Fish Pathogen Adapted to Fluctuating Environments.</title>
        <authorList>
            <person name="Xu F."/>
            <person name="Jerlstrom-Hultqvist J."/>
            <person name="Einarsson E."/>
            <person name="Astvaldsson A."/>
            <person name="Svard S.G."/>
            <person name="Andersson J.O."/>
        </authorList>
    </citation>
    <scope>NUCLEOTIDE SEQUENCE [LARGE SCALE GENOMIC DNA]</scope>
    <source>
        <strain evidence="2 3">ATCC 50377</strain>
    </source>
</reference>
<dbReference type="GeneID" id="94294314"/>
<accession>A0A9P8LZ94</accession>
<feature type="compositionally biased region" description="Low complexity" evidence="1">
    <location>
        <begin position="81"/>
        <end position="93"/>
    </location>
</feature>
<dbReference type="RefSeq" id="XP_067767718.1">
    <property type="nucleotide sequence ID" value="XM_067904236.1"/>
</dbReference>
<comment type="caution">
    <text evidence="2">The sequence shown here is derived from an EMBL/GenBank/DDBJ whole genome shotgun (WGS) entry which is preliminary data.</text>
</comment>
<dbReference type="AlphaFoldDB" id="A0A9P8LZ94"/>
<keyword evidence="3" id="KW-1185">Reference proteome</keyword>
<evidence type="ECO:0000313" key="3">
    <source>
        <dbReference type="Proteomes" id="UP000018208"/>
    </source>
</evidence>
<dbReference type="Proteomes" id="UP000018208">
    <property type="component" value="Unassembled WGS sequence"/>
</dbReference>
<sequence>MVQLSNQIMSEHTILEIVQHSSQHVKEQLTISPYGRQLISLADIYQDLEDALLCLQVPPTAPTGEILKLFTRAPPQELDLTKTSTRKSSTVKKLPQIKK</sequence>
<dbReference type="EMBL" id="AUWU02000001">
    <property type="protein sequence ID" value="KAH0576945.1"/>
    <property type="molecule type" value="Genomic_DNA"/>
</dbReference>
<proteinExistence type="predicted"/>
<organism evidence="2 3">
    <name type="scientific">Spironucleus salmonicida</name>
    <dbReference type="NCBI Taxonomy" id="348837"/>
    <lineage>
        <taxon>Eukaryota</taxon>
        <taxon>Metamonada</taxon>
        <taxon>Diplomonadida</taxon>
        <taxon>Hexamitidae</taxon>
        <taxon>Hexamitinae</taxon>
        <taxon>Spironucleus</taxon>
    </lineage>
</organism>
<evidence type="ECO:0000256" key="1">
    <source>
        <dbReference type="SAM" id="MobiDB-lite"/>
    </source>
</evidence>
<dbReference type="KEGG" id="ssao:94294314"/>
<gene>
    <name evidence="2" type="ORF">SS50377_20291</name>
</gene>
<evidence type="ECO:0000313" key="2">
    <source>
        <dbReference type="EMBL" id="KAH0576945.1"/>
    </source>
</evidence>
<protein>
    <submittedName>
        <fullName evidence="2">Uncharacterized protein</fullName>
    </submittedName>
</protein>
<name>A0A9P8LZ94_9EUKA</name>
<feature type="region of interest" description="Disordered" evidence="1">
    <location>
        <begin position="80"/>
        <end position="99"/>
    </location>
</feature>